<keyword evidence="2 7" id="KW-0285">Flavoprotein</keyword>
<dbReference type="GO" id="GO:0016491">
    <property type="term" value="F:oxidoreductase activity"/>
    <property type="evidence" value="ECO:0007669"/>
    <property type="project" value="UniProtKB-KW"/>
</dbReference>
<dbReference type="GO" id="GO:0005737">
    <property type="term" value="C:cytoplasm"/>
    <property type="evidence" value="ECO:0007669"/>
    <property type="project" value="UniProtKB-ARBA"/>
</dbReference>
<evidence type="ECO:0000256" key="5">
    <source>
        <dbReference type="ARBA" id="ARBA00024042"/>
    </source>
</evidence>
<dbReference type="PANTHER" id="PTHR10578">
    <property type="entry name" value="S -2-HYDROXY-ACID OXIDASE-RELATED"/>
    <property type="match status" value="1"/>
</dbReference>
<dbReference type="GO" id="GO:0010181">
    <property type="term" value="F:FMN binding"/>
    <property type="evidence" value="ECO:0007669"/>
    <property type="project" value="InterPro"/>
</dbReference>
<feature type="binding site" evidence="7">
    <location>
        <position position="254"/>
    </location>
    <ligand>
        <name>FMN</name>
        <dbReference type="ChEBI" id="CHEBI:58210"/>
    </ligand>
</feature>
<name>A0A7C4LRM4_9PLAN</name>
<feature type="binding site" evidence="7">
    <location>
        <position position="24"/>
    </location>
    <ligand>
        <name>glyoxylate</name>
        <dbReference type="ChEBI" id="CHEBI:36655"/>
    </ligand>
</feature>
<accession>A0A7C4LRM4</accession>
<feature type="binding site" evidence="7">
    <location>
        <position position="156"/>
    </location>
    <ligand>
        <name>FMN</name>
        <dbReference type="ChEBI" id="CHEBI:58210"/>
    </ligand>
</feature>
<dbReference type="FunFam" id="3.20.20.70:FF:000056">
    <property type="entry name" value="hydroxyacid oxidase 2"/>
    <property type="match status" value="1"/>
</dbReference>
<dbReference type="PROSITE" id="PS51349">
    <property type="entry name" value="FMN_HYDROXY_ACID_DH_2"/>
    <property type="match status" value="1"/>
</dbReference>
<evidence type="ECO:0000256" key="7">
    <source>
        <dbReference type="PIRSR" id="PIRSR000138-2"/>
    </source>
</evidence>
<comment type="cofactor">
    <cofactor evidence="1">
        <name>FMN</name>
        <dbReference type="ChEBI" id="CHEBI:58210"/>
    </cofactor>
</comment>
<feature type="binding site" evidence="7">
    <location>
        <position position="106"/>
    </location>
    <ligand>
        <name>FMN</name>
        <dbReference type="ChEBI" id="CHEBI:58210"/>
    </ligand>
</feature>
<sequence length="358" mass="38790">MDLLKIDEYEQAAAERLPQMVYDYYAGGAADELTVRENRLAWQRLWLRPRCLVDVSQRDLSTTVLGQHIALPILTAPCGFNALAHPEGELAVARAATAAATIQCVSTAATYSLEEVAAAAPQGARWFQLYCYKDRGITQALVERAAAAGYRALVLTVDAPYVGRRERDIRNRFGLPPGLRWKNLEPYGLDRMDAGGDGSALVKYIESIWDASLTWDAVDWLRGISPLPVVLKGVLSAEDARRAAGHGMKALIVSNHGGRQLDGAVPTAVALREIVDAVGDELEIYVDSGLRRGSDILKALALGARAVLIGRPYLWGLAVAGEAGVARVLQLLRDELDLALALAGQTSVRKLSRELLVL</sequence>
<feature type="binding site" evidence="7">
    <location>
        <begin position="287"/>
        <end position="291"/>
    </location>
    <ligand>
        <name>FMN</name>
        <dbReference type="ChEBI" id="CHEBI:58210"/>
    </ligand>
</feature>
<feature type="binding site" evidence="7">
    <location>
        <position position="128"/>
    </location>
    <ligand>
        <name>FMN</name>
        <dbReference type="ChEBI" id="CHEBI:58210"/>
    </ligand>
</feature>
<comment type="caution">
    <text evidence="9">The sequence shown here is derived from an EMBL/GenBank/DDBJ whole genome shotgun (WGS) entry which is preliminary data.</text>
</comment>
<feature type="active site" description="Proton acceptor" evidence="6">
    <location>
        <position position="256"/>
    </location>
</feature>
<keyword evidence="4" id="KW-0560">Oxidoreductase</keyword>
<dbReference type="PANTHER" id="PTHR10578:SF107">
    <property type="entry name" value="2-HYDROXYACID OXIDASE 1"/>
    <property type="match status" value="1"/>
</dbReference>
<dbReference type="AlphaFoldDB" id="A0A7C4LRM4"/>
<evidence type="ECO:0000256" key="3">
    <source>
        <dbReference type="ARBA" id="ARBA00022643"/>
    </source>
</evidence>
<proteinExistence type="inferred from homology"/>
<feature type="binding site" evidence="7">
    <location>
        <position position="130"/>
    </location>
    <ligand>
        <name>FMN</name>
        <dbReference type="ChEBI" id="CHEBI:58210"/>
    </ligand>
</feature>
<evidence type="ECO:0000256" key="6">
    <source>
        <dbReference type="PIRSR" id="PIRSR000138-1"/>
    </source>
</evidence>
<dbReference type="PROSITE" id="PS00557">
    <property type="entry name" value="FMN_HYDROXY_ACID_DH_1"/>
    <property type="match status" value="1"/>
</dbReference>
<protein>
    <submittedName>
        <fullName evidence="9">Alpha-hydroxy-acid oxidizing protein</fullName>
    </submittedName>
</protein>
<evidence type="ECO:0000259" key="8">
    <source>
        <dbReference type="PROSITE" id="PS51349"/>
    </source>
</evidence>
<dbReference type="InterPro" id="IPR037396">
    <property type="entry name" value="FMN_HAD"/>
</dbReference>
<reference evidence="9" key="1">
    <citation type="journal article" date="2020" name="mSystems">
        <title>Genome- and Community-Level Interaction Insights into Carbon Utilization and Element Cycling Functions of Hydrothermarchaeota in Hydrothermal Sediment.</title>
        <authorList>
            <person name="Zhou Z."/>
            <person name="Liu Y."/>
            <person name="Xu W."/>
            <person name="Pan J."/>
            <person name="Luo Z.H."/>
            <person name="Li M."/>
        </authorList>
    </citation>
    <scope>NUCLEOTIDE SEQUENCE [LARGE SCALE GENOMIC DNA]</scope>
    <source>
        <strain evidence="9">SpSt-508</strain>
    </source>
</reference>
<feature type="binding site" evidence="7">
    <location>
        <begin position="310"/>
        <end position="311"/>
    </location>
    <ligand>
        <name>FMN</name>
        <dbReference type="ChEBI" id="CHEBI:58210"/>
    </ligand>
</feature>
<dbReference type="InterPro" id="IPR000262">
    <property type="entry name" value="FMN-dep_DH"/>
</dbReference>
<feature type="binding site" evidence="7">
    <location>
        <position position="256"/>
    </location>
    <ligand>
        <name>glyoxylate</name>
        <dbReference type="ChEBI" id="CHEBI:36655"/>
    </ligand>
</feature>
<dbReference type="Pfam" id="PF01070">
    <property type="entry name" value="FMN_dh"/>
    <property type="match status" value="1"/>
</dbReference>
<feature type="binding site" evidence="7">
    <location>
        <position position="232"/>
    </location>
    <ligand>
        <name>FMN</name>
        <dbReference type="ChEBI" id="CHEBI:58210"/>
    </ligand>
</feature>
<evidence type="ECO:0000313" key="9">
    <source>
        <dbReference type="EMBL" id="HGT40131.1"/>
    </source>
</evidence>
<keyword evidence="3 7" id="KW-0288">FMN</keyword>
<comment type="similarity">
    <text evidence="5">Belongs to the FMN-dependent alpha-hydroxy acid dehydrogenase family.</text>
</comment>
<feature type="binding site" evidence="7">
    <location>
        <position position="259"/>
    </location>
    <ligand>
        <name>glyoxylate</name>
        <dbReference type="ChEBI" id="CHEBI:36655"/>
    </ligand>
</feature>
<dbReference type="PIRSF" id="PIRSF000138">
    <property type="entry name" value="Al-hdrx_acd_dh"/>
    <property type="match status" value="1"/>
</dbReference>
<evidence type="ECO:0000256" key="2">
    <source>
        <dbReference type="ARBA" id="ARBA00022630"/>
    </source>
</evidence>
<evidence type="ECO:0000256" key="4">
    <source>
        <dbReference type="ARBA" id="ARBA00023002"/>
    </source>
</evidence>
<dbReference type="InterPro" id="IPR008259">
    <property type="entry name" value="FMN_hydac_DH_AS"/>
</dbReference>
<gene>
    <name evidence="9" type="ORF">ENS64_12855</name>
</gene>
<dbReference type="SUPFAM" id="SSF51395">
    <property type="entry name" value="FMN-linked oxidoreductases"/>
    <property type="match status" value="1"/>
</dbReference>
<dbReference type="CDD" id="cd02809">
    <property type="entry name" value="alpha_hydroxyacid_oxid_FMN"/>
    <property type="match status" value="1"/>
</dbReference>
<dbReference type="Gene3D" id="3.20.20.70">
    <property type="entry name" value="Aldolase class I"/>
    <property type="match status" value="1"/>
</dbReference>
<organism evidence="9">
    <name type="scientific">Schlesneria paludicola</name>
    <dbReference type="NCBI Taxonomy" id="360056"/>
    <lineage>
        <taxon>Bacteria</taxon>
        <taxon>Pseudomonadati</taxon>
        <taxon>Planctomycetota</taxon>
        <taxon>Planctomycetia</taxon>
        <taxon>Planctomycetales</taxon>
        <taxon>Planctomycetaceae</taxon>
        <taxon>Schlesneria</taxon>
    </lineage>
</organism>
<feature type="binding site" evidence="7">
    <location>
        <begin position="77"/>
        <end position="79"/>
    </location>
    <ligand>
        <name>FMN</name>
        <dbReference type="ChEBI" id="CHEBI:58210"/>
    </ligand>
</feature>
<feature type="binding site" evidence="7">
    <location>
        <position position="165"/>
    </location>
    <ligand>
        <name>glyoxylate</name>
        <dbReference type="ChEBI" id="CHEBI:36655"/>
    </ligand>
</feature>
<evidence type="ECO:0000256" key="1">
    <source>
        <dbReference type="ARBA" id="ARBA00001917"/>
    </source>
</evidence>
<feature type="domain" description="FMN hydroxy acid dehydrogenase" evidence="8">
    <location>
        <begin position="1"/>
        <end position="358"/>
    </location>
</feature>
<dbReference type="EMBL" id="DSVQ01000016">
    <property type="protein sequence ID" value="HGT40131.1"/>
    <property type="molecule type" value="Genomic_DNA"/>
</dbReference>
<dbReference type="InterPro" id="IPR012133">
    <property type="entry name" value="Alpha-hydoxy_acid_DH_FMN"/>
</dbReference>
<dbReference type="InterPro" id="IPR013785">
    <property type="entry name" value="Aldolase_TIM"/>
</dbReference>